<dbReference type="EMBL" id="HQ123592">
    <property type="protein sequence ID" value="ADW08992.1"/>
    <property type="molecule type" value="Genomic_DNA"/>
</dbReference>
<evidence type="ECO:0000313" key="1">
    <source>
        <dbReference type="EMBL" id="ADW08992.1"/>
    </source>
</evidence>
<name>E9LS37_9VIRU</name>
<gene>
    <name evidence="1" type="ORF">K15-2</name>
</gene>
<accession>E9LS37</accession>
<reference evidence="1" key="1">
    <citation type="submission" date="2010-08" db="EMBL/GenBank/DDBJ databases">
        <title>Genomic and molecular analysis of phage CMP1 from Clavibacter michiganensis ssp. michiganensis.</title>
        <authorList>
            <person name="Wittmann J."/>
            <person name="Gartemann K.-H."/>
            <person name="Eichenlaub R."/>
            <person name="Dreiseikelmann B."/>
        </authorList>
    </citation>
    <scope>NUCLEOTIDE SEQUENCE</scope>
    <source>
        <strain evidence="1">CN77</strain>
    </source>
</reference>
<protein>
    <submittedName>
        <fullName evidence="1">Uncharacterized protein</fullName>
    </submittedName>
</protein>
<proteinExistence type="predicted"/>
<sequence>MDWFAGSPSVKARFYNDSTGAYIGSLEGGSTTTSGAVGVYSYGLASFDDITLQTIVTPALGVRLAFTPDGTTRVTGRLTYFDGAKKHPDPLCPCDPVRQEAGSAVREAVRHGASRRVSGLRRDEYARLHGVRGARCYGLGVLGCAFLGWRVLRPPRRRPEPHESEPR</sequence>
<organism evidence="1">
    <name type="scientific">Clavibacter phage CN77</name>
    <dbReference type="NCBI Taxonomy" id="686440"/>
    <lineage>
        <taxon>Viruses</taxon>
    </lineage>
</organism>